<keyword evidence="6 8" id="KW-0460">Magnesium</keyword>
<dbReference type="InterPro" id="IPR042110">
    <property type="entry name" value="Adenylosuccinate_synth_dom2"/>
</dbReference>
<dbReference type="FunFam" id="3.90.170.10:FF:000001">
    <property type="entry name" value="Adenylosuccinate synthetase"/>
    <property type="match status" value="1"/>
</dbReference>
<sequence length="436" mass="49218">MIKAIVGLQMGDEGKGKFVDLLAQQYRHIVRFNGGANAGHSVVFNEQRMAFSQIPATIRNGKCLYISQGALISLERLLQEIEFIKDHCPDTQLFIDPRCHIVLPIHAALNQASEQYKGVHKIGSVGVGVGACYEDKSNRLGIRLQDTLNESVLRHKLTLLWEIREKQIESVFEGRLHLNFEQQVQYILRLGKQLEPYFCFTNQVISRLLQRGESMLLESSQATFLDNSFGTYPYTVAYSTLIQSCFASIGIPAQTLQVLGVMKAYMIRVGNGPFPTELDGDIAQYIRVKGNEFGTVSQRPRRCGWLDLALVEQAIHLNGVKEVAITNLDVLGGMEEVWVCNGYLLHGKKVCTDEALLHFDQVEPIYTKFQGWPRLPNGILNLSDLPKELLHYLAYIQSYISAPIRYISYGAEREYTIHIEPNGFSQIILAESEEYA</sequence>
<feature type="binding site" evidence="8">
    <location>
        <position position="139"/>
    </location>
    <ligand>
        <name>IMP</name>
        <dbReference type="ChEBI" id="CHEBI:58053"/>
        <note>ligand shared between dimeric partners</note>
    </ligand>
</feature>
<evidence type="ECO:0000256" key="6">
    <source>
        <dbReference type="ARBA" id="ARBA00022842"/>
    </source>
</evidence>
<dbReference type="PANTHER" id="PTHR11846:SF0">
    <property type="entry name" value="ADENYLOSUCCINATE SYNTHETASE"/>
    <property type="match status" value="1"/>
</dbReference>
<evidence type="ECO:0000256" key="3">
    <source>
        <dbReference type="ARBA" id="ARBA00022723"/>
    </source>
</evidence>
<gene>
    <name evidence="8" type="primary">purA</name>
    <name evidence="9" type="ORF">FLM02_02585</name>
</gene>
<dbReference type="GO" id="GO:0046040">
    <property type="term" value="P:IMP metabolic process"/>
    <property type="evidence" value="ECO:0007669"/>
    <property type="project" value="TreeGrafter"/>
</dbReference>
<evidence type="ECO:0000313" key="10">
    <source>
        <dbReference type="Proteomes" id="UP000319979"/>
    </source>
</evidence>
<dbReference type="Pfam" id="PF00709">
    <property type="entry name" value="Adenylsucc_synt"/>
    <property type="match status" value="1"/>
</dbReference>
<evidence type="ECO:0000256" key="7">
    <source>
        <dbReference type="ARBA" id="ARBA00023134"/>
    </source>
</evidence>
<dbReference type="Proteomes" id="UP000319979">
    <property type="component" value="Unassembled WGS sequence"/>
</dbReference>
<dbReference type="CDD" id="cd03108">
    <property type="entry name" value="AdSS"/>
    <property type="match status" value="1"/>
</dbReference>
<feature type="binding site" evidence="8">
    <location>
        <position position="301"/>
    </location>
    <ligand>
        <name>GTP</name>
        <dbReference type="ChEBI" id="CHEBI:37565"/>
    </ligand>
</feature>
<dbReference type="AlphaFoldDB" id="A0A543Y8L9"/>
<feature type="binding site" description="in other chain" evidence="8">
    <location>
        <begin position="37"/>
        <end position="40"/>
    </location>
    <ligand>
        <name>IMP</name>
        <dbReference type="ChEBI" id="CHEBI:58053"/>
        <note>ligand shared between dimeric partners</note>
    </ligand>
</feature>
<dbReference type="InterPro" id="IPR001114">
    <property type="entry name" value="Adenylosuccinate_synthetase"/>
</dbReference>
<evidence type="ECO:0000256" key="1">
    <source>
        <dbReference type="ARBA" id="ARBA00011738"/>
    </source>
</evidence>
<dbReference type="GO" id="GO:0005737">
    <property type="term" value="C:cytoplasm"/>
    <property type="evidence" value="ECO:0007669"/>
    <property type="project" value="UniProtKB-SubCell"/>
</dbReference>
<comment type="caution">
    <text evidence="9">The sequence shown here is derived from an EMBL/GenBank/DDBJ whole genome shotgun (WGS) entry which is preliminary data.</text>
</comment>
<keyword evidence="8" id="KW-0963">Cytoplasm</keyword>
<feature type="binding site" description="in other chain" evidence="8">
    <location>
        <position position="299"/>
    </location>
    <ligand>
        <name>IMP</name>
        <dbReference type="ChEBI" id="CHEBI:58053"/>
        <note>ligand shared between dimeric partners</note>
    </ligand>
</feature>
<keyword evidence="4 8" id="KW-0547">Nucleotide-binding</keyword>
<feature type="binding site" evidence="8">
    <location>
        <begin position="295"/>
        <end position="301"/>
    </location>
    <ligand>
        <name>substrate</name>
    </ligand>
</feature>
<keyword evidence="5 8" id="KW-0658">Purine biosynthesis</keyword>
<dbReference type="Gene3D" id="1.10.300.10">
    <property type="entry name" value="Adenylosuccinate Synthetase, subunit A, domain 2"/>
    <property type="match status" value="1"/>
</dbReference>
<comment type="pathway">
    <text evidence="8">Purine metabolism; AMP biosynthesis via de novo pathway; AMP from IMP: step 1/2.</text>
</comment>
<evidence type="ECO:0000313" key="9">
    <source>
        <dbReference type="EMBL" id="TQP17307.1"/>
    </source>
</evidence>
<evidence type="ECO:0000256" key="4">
    <source>
        <dbReference type="ARBA" id="ARBA00022741"/>
    </source>
</evidence>
<feature type="binding site" evidence="8">
    <location>
        <begin position="39"/>
        <end position="41"/>
    </location>
    <ligand>
        <name>GTP</name>
        <dbReference type="ChEBI" id="CHEBI:37565"/>
    </ligand>
</feature>
<dbReference type="NCBIfam" id="NF002223">
    <property type="entry name" value="PRK01117.1"/>
    <property type="match status" value="1"/>
</dbReference>
<accession>A0A543Y8L9</accession>
<feature type="active site" description="Proton donor" evidence="8">
    <location>
        <position position="40"/>
    </location>
</feature>
<organism evidence="9 10">
    <name type="scientific">Vibrio cholerae</name>
    <dbReference type="NCBI Taxonomy" id="666"/>
    <lineage>
        <taxon>Bacteria</taxon>
        <taxon>Pseudomonadati</taxon>
        <taxon>Pseudomonadota</taxon>
        <taxon>Gammaproteobacteria</taxon>
        <taxon>Vibrionales</taxon>
        <taxon>Vibrionaceae</taxon>
        <taxon>Vibrio</taxon>
    </lineage>
</organism>
<comment type="function">
    <text evidence="8">Plays an important role in the de novo pathway of purine nucleotide biosynthesis. Catalyzes the first committed step in the biosynthesis of AMP from IMP.</text>
</comment>
<dbReference type="GO" id="GO:0004019">
    <property type="term" value="F:adenylosuccinate synthase activity"/>
    <property type="evidence" value="ECO:0007669"/>
    <property type="project" value="UniProtKB-UniRule"/>
</dbReference>
<feature type="binding site" evidence="8">
    <location>
        <begin position="327"/>
        <end position="329"/>
    </location>
    <ligand>
        <name>GTP</name>
        <dbReference type="ChEBI" id="CHEBI:37565"/>
    </ligand>
</feature>
<proteinExistence type="inferred from homology"/>
<keyword evidence="2 8" id="KW-0436">Ligase</keyword>
<dbReference type="GO" id="GO:0000287">
    <property type="term" value="F:magnesium ion binding"/>
    <property type="evidence" value="ECO:0007669"/>
    <property type="project" value="UniProtKB-UniRule"/>
</dbReference>
<reference evidence="9 10" key="1">
    <citation type="submission" date="2019-07" db="EMBL/GenBank/DDBJ databases">
        <title>Phenotypic and genotypic antimicrobial resistance traits of Vibrio cholerae non-O1/non-O139 isolated from a large Austrian lake frequently associated with cases of infection.</title>
        <authorList>
            <person name="Lepuschitz S."/>
            <person name="Baron S."/>
            <person name="Larvor E."/>
            <person name="Granier S."/>
            <person name="Pretzer C."/>
            <person name="Mach R.L."/>
            <person name="Farnleitner A.H."/>
            <person name="Ruppitsch W."/>
            <person name="Pleininger S."/>
            <person name="Indra A."/>
            <person name="Kirschner A.K.T."/>
        </authorList>
    </citation>
    <scope>NUCLEOTIDE SEQUENCE [LARGE SCALE GENOMIC DNA]</scope>
    <source>
        <strain evidence="9 10">A12JL36W90</strain>
    </source>
</reference>
<feature type="active site" description="Proton acceptor" evidence="8">
    <location>
        <position position="12"/>
    </location>
</feature>
<keyword evidence="7 8" id="KW-0342">GTP-binding</keyword>
<protein>
    <recommendedName>
        <fullName evidence="8">Adenylosuccinate synthetase</fullName>
        <shortName evidence="8">AMPSase</shortName>
        <shortName evidence="8">AdSS</shortName>
        <ecNumber evidence="8">6.3.4.4</ecNumber>
    </recommendedName>
    <alternativeName>
        <fullName evidence="8">IMP--aspartate ligase</fullName>
    </alternativeName>
</protein>
<dbReference type="PANTHER" id="PTHR11846">
    <property type="entry name" value="ADENYLOSUCCINATE SYNTHETASE"/>
    <property type="match status" value="1"/>
</dbReference>
<dbReference type="SUPFAM" id="SSF52540">
    <property type="entry name" value="P-loop containing nucleoside triphosphate hydrolases"/>
    <property type="match status" value="1"/>
</dbReference>
<comment type="subunit">
    <text evidence="1 8">Homodimer.</text>
</comment>
<feature type="binding site" description="in other chain" evidence="8">
    <location>
        <begin position="12"/>
        <end position="15"/>
    </location>
    <ligand>
        <name>IMP</name>
        <dbReference type="ChEBI" id="CHEBI:58053"/>
        <note>ligand shared between dimeric partners</note>
    </ligand>
</feature>
<comment type="catalytic activity">
    <reaction evidence="8">
        <text>IMP + L-aspartate + GTP = N(6)-(1,2-dicarboxyethyl)-AMP + GDP + phosphate + 2 H(+)</text>
        <dbReference type="Rhea" id="RHEA:15753"/>
        <dbReference type="ChEBI" id="CHEBI:15378"/>
        <dbReference type="ChEBI" id="CHEBI:29991"/>
        <dbReference type="ChEBI" id="CHEBI:37565"/>
        <dbReference type="ChEBI" id="CHEBI:43474"/>
        <dbReference type="ChEBI" id="CHEBI:57567"/>
        <dbReference type="ChEBI" id="CHEBI:58053"/>
        <dbReference type="ChEBI" id="CHEBI:58189"/>
        <dbReference type="EC" id="6.3.4.4"/>
    </reaction>
</comment>
<name>A0A543Y8L9_VIBCL</name>
<feature type="binding site" evidence="8">
    <location>
        <position position="12"/>
    </location>
    <ligand>
        <name>Mg(2+)</name>
        <dbReference type="ChEBI" id="CHEBI:18420"/>
    </ligand>
</feature>
<feature type="binding site" evidence="8">
    <location>
        <position position="39"/>
    </location>
    <ligand>
        <name>Mg(2+)</name>
        <dbReference type="ChEBI" id="CHEBI:18420"/>
    </ligand>
</feature>
<dbReference type="SMART" id="SM00788">
    <property type="entry name" value="Adenylsucc_synt"/>
    <property type="match status" value="1"/>
</dbReference>
<dbReference type="InterPro" id="IPR042109">
    <property type="entry name" value="Adenylosuccinate_synth_dom1"/>
</dbReference>
<feature type="binding site" evidence="8">
    <location>
        <begin position="11"/>
        <end position="17"/>
    </location>
    <ligand>
        <name>GTP</name>
        <dbReference type="ChEBI" id="CHEBI:37565"/>
    </ligand>
</feature>
<comment type="similarity">
    <text evidence="8">Belongs to the adenylosuccinate synthetase family.</text>
</comment>
<evidence type="ECO:0000256" key="5">
    <source>
        <dbReference type="ARBA" id="ARBA00022755"/>
    </source>
</evidence>
<keyword evidence="3 8" id="KW-0479">Metal-binding</keyword>
<dbReference type="Gene3D" id="3.90.170.10">
    <property type="entry name" value="Adenylosuccinate Synthetase, subunit A, domain 3"/>
    <property type="match status" value="1"/>
</dbReference>
<dbReference type="Gene3D" id="3.40.440.10">
    <property type="entry name" value="Adenylosuccinate Synthetase, subunit A, domain 1"/>
    <property type="match status" value="1"/>
</dbReference>
<dbReference type="RefSeq" id="WP_142564620.1">
    <property type="nucleotide sequence ID" value="NZ_JAJPED010000010.1"/>
</dbReference>
<dbReference type="EMBL" id="VIOS01000010">
    <property type="protein sequence ID" value="TQP17307.1"/>
    <property type="molecule type" value="Genomic_DNA"/>
</dbReference>
<comment type="subcellular location">
    <subcellularLocation>
        <location evidence="8">Cytoplasm</location>
    </subcellularLocation>
</comment>
<feature type="binding site" evidence="8">
    <location>
        <begin position="408"/>
        <end position="410"/>
    </location>
    <ligand>
        <name>GTP</name>
        <dbReference type="ChEBI" id="CHEBI:37565"/>
    </ligand>
</feature>
<dbReference type="InterPro" id="IPR027417">
    <property type="entry name" value="P-loop_NTPase"/>
</dbReference>
<dbReference type="EC" id="6.3.4.4" evidence="8"/>
<comment type="caution">
    <text evidence="8">Lacks conserved residue(s) required for the propagation of feature annotation.</text>
</comment>
<dbReference type="GO" id="GO:0044208">
    <property type="term" value="P:'de novo' AMP biosynthetic process"/>
    <property type="evidence" value="ECO:0007669"/>
    <property type="project" value="UniProtKB-UniRule"/>
</dbReference>
<dbReference type="GO" id="GO:0005525">
    <property type="term" value="F:GTP binding"/>
    <property type="evidence" value="ECO:0007669"/>
    <property type="project" value="UniProtKB-UniRule"/>
</dbReference>
<evidence type="ECO:0000256" key="8">
    <source>
        <dbReference type="HAMAP-Rule" id="MF_00011"/>
    </source>
</evidence>
<dbReference type="UniPathway" id="UPA00075">
    <property type="reaction ID" value="UER00335"/>
</dbReference>
<evidence type="ECO:0000256" key="2">
    <source>
        <dbReference type="ARBA" id="ARBA00022598"/>
    </source>
</evidence>
<dbReference type="HAMAP" id="MF_00011">
    <property type="entry name" value="Adenylosucc_synth"/>
    <property type="match status" value="1"/>
</dbReference>
<feature type="binding site" description="in other chain" evidence="8">
    <location>
        <position position="221"/>
    </location>
    <ligand>
        <name>IMP</name>
        <dbReference type="ChEBI" id="CHEBI:58053"/>
        <note>ligand shared between dimeric partners</note>
    </ligand>
</feature>
<comment type="cofactor">
    <cofactor evidence="8">
        <name>Mg(2+)</name>
        <dbReference type="ChEBI" id="CHEBI:18420"/>
    </cofactor>
    <text evidence="8">Binds 1 Mg(2+) ion per subunit.</text>
</comment>
<dbReference type="InterPro" id="IPR042111">
    <property type="entry name" value="Adenylosuccinate_synth_dom3"/>
</dbReference>